<organism evidence="2 3">
    <name type="scientific">Methylocaldum szegediense</name>
    <dbReference type="NCBI Taxonomy" id="73780"/>
    <lineage>
        <taxon>Bacteria</taxon>
        <taxon>Pseudomonadati</taxon>
        <taxon>Pseudomonadota</taxon>
        <taxon>Gammaproteobacteria</taxon>
        <taxon>Methylococcales</taxon>
        <taxon>Methylococcaceae</taxon>
        <taxon>Methylocaldum</taxon>
    </lineage>
</organism>
<dbReference type="Proteomes" id="UP001162030">
    <property type="component" value="Chromosome"/>
</dbReference>
<evidence type="ECO:0000259" key="1">
    <source>
        <dbReference type="PROSITE" id="PS50206"/>
    </source>
</evidence>
<dbReference type="Pfam" id="PF00581">
    <property type="entry name" value="Rhodanese"/>
    <property type="match status" value="1"/>
</dbReference>
<dbReference type="EMBL" id="OX458333">
    <property type="protein sequence ID" value="CAI8742534.1"/>
    <property type="molecule type" value="Genomic_DNA"/>
</dbReference>
<gene>
    <name evidence="2" type="ORF">MSZNOR_0495</name>
</gene>
<protein>
    <submittedName>
        <fullName evidence="2">Rhodanese-related sulfurtransferase</fullName>
    </submittedName>
</protein>
<name>A0ABM9HWY7_9GAMM</name>
<dbReference type="PROSITE" id="PS50206">
    <property type="entry name" value="RHODANESE_3"/>
    <property type="match status" value="1"/>
</dbReference>
<evidence type="ECO:0000313" key="3">
    <source>
        <dbReference type="Proteomes" id="UP001162030"/>
    </source>
</evidence>
<reference evidence="2 3" key="1">
    <citation type="submission" date="2023-03" db="EMBL/GenBank/DDBJ databases">
        <authorList>
            <person name="Pearce D."/>
        </authorList>
    </citation>
    <scope>NUCLEOTIDE SEQUENCE [LARGE SCALE GENOMIC DNA]</scope>
    <source>
        <strain evidence="2">Msz</strain>
    </source>
</reference>
<dbReference type="PANTHER" id="PTHR44086">
    <property type="entry name" value="THIOSULFATE SULFURTRANSFERASE RDL2, MITOCHONDRIAL-RELATED"/>
    <property type="match status" value="1"/>
</dbReference>
<dbReference type="CDD" id="cd00158">
    <property type="entry name" value="RHOD"/>
    <property type="match status" value="1"/>
</dbReference>
<accession>A0ABM9HWY7</accession>
<dbReference type="InterPro" id="IPR036873">
    <property type="entry name" value="Rhodanese-like_dom_sf"/>
</dbReference>
<evidence type="ECO:0000313" key="2">
    <source>
        <dbReference type="EMBL" id="CAI8742534.1"/>
    </source>
</evidence>
<dbReference type="SUPFAM" id="SSF52821">
    <property type="entry name" value="Rhodanese/Cell cycle control phosphatase"/>
    <property type="match status" value="1"/>
</dbReference>
<dbReference type="PANTHER" id="PTHR44086:SF10">
    <property type="entry name" value="THIOSULFATE SULFURTRANSFERASE_RHODANESE-LIKE DOMAIN-CONTAINING PROTEIN 3"/>
    <property type="match status" value="1"/>
</dbReference>
<sequence>MPLTAMDLVAEAKRHIVEVNPDEAKTLIGKVLVLDVREPEEYVLGALPGAINIPRGVLEFKIDSHPAFQNRRDADILVYCQTGGRSALATETLKKLGYEKAVSLAGGYKLWQESGLTVETPTAS</sequence>
<dbReference type="SMART" id="SM00450">
    <property type="entry name" value="RHOD"/>
    <property type="match status" value="1"/>
</dbReference>
<feature type="domain" description="Rhodanese" evidence="1">
    <location>
        <begin position="27"/>
        <end position="120"/>
    </location>
</feature>
<dbReference type="Gene3D" id="3.40.250.10">
    <property type="entry name" value="Rhodanese-like domain"/>
    <property type="match status" value="1"/>
</dbReference>
<dbReference type="RefSeq" id="WP_026610596.1">
    <property type="nucleotide sequence ID" value="NZ_OX458333.1"/>
</dbReference>
<dbReference type="InterPro" id="IPR001763">
    <property type="entry name" value="Rhodanese-like_dom"/>
</dbReference>
<keyword evidence="3" id="KW-1185">Reference proteome</keyword>
<proteinExistence type="predicted"/>